<name>A0A9P7JEX1_9AGAM</name>
<feature type="domain" description="Heterokaryon incompatibility" evidence="1">
    <location>
        <begin position="27"/>
        <end position="72"/>
    </location>
</feature>
<feature type="non-terminal residue" evidence="2">
    <location>
        <position position="1"/>
    </location>
</feature>
<comment type="caution">
    <text evidence="2">The sequence shown here is derived from an EMBL/GenBank/DDBJ whole genome shotgun (WGS) entry which is preliminary data.</text>
</comment>
<dbReference type="Proteomes" id="UP000807769">
    <property type="component" value="Unassembled WGS sequence"/>
</dbReference>
<evidence type="ECO:0000313" key="3">
    <source>
        <dbReference type="Proteomes" id="UP000807769"/>
    </source>
</evidence>
<evidence type="ECO:0000313" key="2">
    <source>
        <dbReference type="EMBL" id="KAG1818626.1"/>
    </source>
</evidence>
<organism evidence="2 3">
    <name type="scientific">Suillus subaureus</name>
    <dbReference type="NCBI Taxonomy" id="48587"/>
    <lineage>
        <taxon>Eukaryota</taxon>
        <taxon>Fungi</taxon>
        <taxon>Dikarya</taxon>
        <taxon>Basidiomycota</taxon>
        <taxon>Agaricomycotina</taxon>
        <taxon>Agaricomycetes</taxon>
        <taxon>Agaricomycetidae</taxon>
        <taxon>Boletales</taxon>
        <taxon>Suillineae</taxon>
        <taxon>Suillaceae</taxon>
        <taxon>Suillus</taxon>
    </lineage>
</organism>
<dbReference type="PANTHER" id="PTHR10622">
    <property type="entry name" value="HET DOMAIN-CONTAINING PROTEIN"/>
    <property type="match status" value="1"/>
</dbReference>
<sequence length="76" mass="8919">LNHRWLDVGEPAYEEMKAGTAASTGCEKLMNFRPKAREQFAWSDTCCIDRNSSTKLDESVRSMSRWYRNSYIWHKA</sequence>
<dbReference type="Pfam" id="PF06985">
    <property type="entry name" value="HET"/>
    <property type="match status" value="1"/>
</dbReference>
<dbReference type="AlphaFoldDB" id="A0A9P7JEX1"/>
<proteinExistence type="predicted"/>
<keyword evidence="3" id="KW-1185">Reference proteome</keyword>
<dbReference type="RefSeq" id="XP_041194498.1">
    <property type="nucleotide sequence ID" value="XM_041330802.1"/>
</dbReference>
<accession>A0A9P7JEX1</accession>
<protein>
    <recommendedName>
        <fullName evidence="1">Heterokaryon incompatibility domain-containing protein</fullName>
    </recommendedName>
</protein>
<dbReference type="EMBL" id="JABBWG010000011">
    <property type="protein sequence ID" value="KAG1818626.1"/>
    <property type="molecule type" value="Genomic_DNA"/>
</dbReference>
<dbReference type="GeneID" id="64624819"/>
<dbReference type="InterPro" id="IPR010730">
    <property type="entry name" value="HET"/>
</dbReference>
<dbReference type="PANTHER" id="PTHR10622:SF10">
    <property type="entry name" value="HET DOMAIN-CONTAINING PROTEIN"/>
    <property type="match status" value="1"/>
</dbReference>
<evidence type="ECO:0000259" key="1">
    <source>
        <dbReference type="Pfam" id="PF06985"/>
    </source>
</evidence>
<gene>
    <name evidence="2" type="ORF">BJ212DRAFT_1269229</name>
</gene>
<reference evidence="2" key="1">
    <citation type="journal article" date="2020" name="New Phytol.">
        <title>Comparative genomics reveals dynamic genome evolution in host specialist ectomycorrhizal fungi.</title>
        <authorList>
            <person name="Lofgren L.A."/>
            <person name="Nguyen N.H."/>
            <person name="Vilgalys R."/>
            <person name="Ruytinx J."/>
            <person name="Liao H.L."/>
            <person name="Branco S."/>
            <person name="Kuo A."/>
            <person name="LaButti K."/>
            <person name="Lipzen A."/>
            <person name="Andreopoulos W."/>
            <person name="Pangilinan J."/>
            <person name="Riley R."/>
            <person name="Hundley H."/>
            <person name="Na H."/>
            <person name="Barry K."/>
            <person name="Grigoriev I.V."/>
            <person name="Stajich J.E."/>
            <person name="Kennedy P.G."/>
        </authorList>
    </citation>
    <scope>NUCLEOTIDE SEQUENCE</scope>
    <source>
        <strain evidence="2">MN1</strain>
    </source>
</reference>
<dbReference type="OrthoDB" id="2681076at2759"/>